<feature type="transmembrane region" description="Helical" evidence="8">
    <location>
        <begin position="48"/>
        <end position="68"/>
    </location>
</feature>
<dbReference type="EMBL" id="JAFEUO010000011">
    <property type="protein sequence ID" value="MBM7086661.1"/>
    <property type="molecule type" value="Genomic_DNA"/>
</dbReference>
<dbReference type="PROSITE" id="PS50850">
    <property type="entry name" value="MFS"/>
    <property type="match status" value="1"/>
</dbReference>
<dbReference type="InterPro" id="IPR010290">
    <property type="entry name" value="TM_effector"/>
</dbReference>
<evidence type="ECO:0000256" key="5">
    <source>
        <dbReference type="ARBA" id="ARBA00022989"/>
    </source>
</evidence>
<evidence type="ECO:0000256" key="7">
    <source>
        <dbReference type="SAM" id="MobiDB-lite"/>
    </source>
</evidence>
<organism evidence="10 11">
    <name type="scientific">Micromonospora humidisoli</name>
    <dbReference type="NCBI Taxonomy" id="2807622"/>
    <lineage>
        <taxon>Bacteria</taxon>
        <taxon>Bacillati</taxon>
        <taxon>Actinomycetota</taxon>
        <taxon>Actinomycetes</taxon>
        <taxon>Micromonosporales</taxon>
        <taxon>Micromonosporaceae</taxon>
        <taxon>Micromonospora</taxon>
    </lineage>
</organism>
<dbReference type="Pfam" id="PF05977">
    <property type="entry name" value="MFS_3"/>
    <property type="match status" value="1"/>
</dbReference>
<feature type="domain" description="Major facilitator superfamily (MFS) profile" evidence="9">
    <location>
        <begin position="221"/>
        <end position="437"/>
    </location>
</feature>
<dbReference type="PANTHER" id="PTHR23513">
    <property type="entry name" value="INTEGRAL MEMBRANE EFFLUX PROTEIN-RELATED"/>
    <property type="match status" value="1"/>
</dbReference>
<dbReference type="CDD" id="cd06173">
    <property type="entry name" value="MFS_MefA_like"/>
    <property type="match status" value="1"/>
</dbReference>
<evidence type="ECO:0000259" key="9">
    <source>
        <dbReference type="PROSITE" id="PS50850"/>
    </source>
</evidence>
<keyword evidence="3" id="KW-1003">Cell membrane</keyword>
<feature type="transmembrane region" description="Helical" evidence="8">
    <location>
        <begin position="378"/>
        <end position="398"/>
    </location>
</feature>
<dbReference type="Proteomes" id="UP000809587">
    <property type="component" value="Unassembled WGS sequence"/>
</dbReference>
<proteinExistence type="predicted"/>
<dbReference type="PANTHER" id="PTHR23513:SF6">
    <property type="entry name" value="MAJOR FACILITATOR SUPERFAMILY ASSOCIATED DOMAIN-CONTAINING PROTEIN"/>
    <property type="match status" value="1"/>
</dbReference>
<comment type="caution">
    <text evidence="10">The sequence shown here is derived from an EMBL/GenBank/DDBJ whole genome shotgun (WGS) entry which is preliminary data.</text>
</comment>
<gene>
    <name evidence="10" type="ORF">JQN84_29435</name>
</gene>
<dbReference type="InterPro" id="IPR036259">
    <property type="entry name" value="MFS_trans_sf"/>
</dbReference>
<keyword evidence="5 8" id="KW-1133">Transmembrane helix</keyword>
<evidence type="ECO:0000256" key="1">
    <source>
        <dbReference type="ARBA" id="ARBA00004651"/>
    </source>
</evidence>
<evidence type="ECO:0000256" key="6">
    <source>
        <dbReference type="ARBA" id="ARBA00023136"/>
    </source>
</evidence>
<feature type="transmembrane region" description="Helical" evidence="8">
    <location>
        <begin position="224"/>
        <end position="247"/>
    </location>
</feature>
<name>A0ABS2JJG1_9ACTN</name>
<feature type="region of interest" description="Disordered" evidence="7">
    <location>
        <begin position="405"/>
        <end position="437"/>
    </location>
</feature>
<evidence type="ECO:0000256" key="8">
    <source>
        <dbReference type="SAM" id="Phobius"/>
    </source>
</evidence>
<feature type="transmembrane region" description="Helical" evidence="8">
    <location>
        <begin position="163"/>
        <end position="188"/>
    </location>
</feature>
<evidence type="ECO:0000313" key="10">
    <source>
        <dbReference type="EMBL" id="MBM7086661.1"/>
    </source>
</evidence>
<dbReference type="Gene3D" id="1.20.1250.20">
    <property type="entry name" value="MFS general substrate transporter like domains"/>
    <property type="match status" value="1"/>
</dbReference>
<dbReference type="InterPro" id="IPR020846">
    <property type="entry name" value="MFS_dom"/>
</dbReference>
<evidence type="ECO:0000256" key="2">
    <source>
        <dbReference type="ARBA" id="ARBA00022448"/>
    </source>
</evidence>
<keyword evidence="6 8" id="KW-0472">Membrane</keyword>
<evidence type="ECO:0000256" key="3">
    <source>
        <dbReference type="ARBA" id="ARBA00022475"/>
    </source>
</evidence>
<feature type="transmembrane region" description="Helical" evidence="8">
    <location>
        <begin position="285"/>
        <end position="305"/>
    </location>
</feature>
<evidence type="ECO:0000256" key="4">
    <source>
        <dbReference type="ARBA" id="ARBA00022692"/>
    </source>
</evidence>
<feature type="transmembrane region" description="Helical" evidence="8">
    <location>
        <begin position="89"/>
        <end position="115"/>
    </location>
</feature>
<feature type="transmembrane region" description="Helical" evidence="8">
    <location>
        <begin position="311"/>
        <end position="333"/>
    </location>
</feature>
<feature type="transmembrane region" description="Helical" evidence="8">
    <location>
        <begin position="12"/>
        <end position="36"/>
    </location>
</feature>
<evidence type="ECO:0000313" key="11">
    <source>
        <dbReference type="Proteomes" id="UP000809587"/>
    </source>
</evidence>
<dbReference type="SUPFAM" id="SSF103473">
    <property type="entry name" value="MFS general substrate transporter"/>
    <property type="match status" value="1"/>
</dbReference>
<reference evidence="10 11" key="1">
    <citation type="submission" date="2021-02" db="EMBL/GenBank/DDBJ databases">
        <authorList>
            <person name="Lee D.-H."/>
        </authorList>
    </citation>
    <scope>NUCLEOTIDE SEQUENCE [LARGE SCALE GENOMIC DNA]</scope>
    <source>
        <strain evidence="10 11">MMS20-R2-29</strain>
    </source>
</reference>
<comment type="subcellular location">
    <subcellularLocation>
        <location evidence="1">Cell membrane</location>
        <topology evidence="1">Multi-pass membrane protein</topology>
    </subcellularLocation>
</comment>
<keyword evidence="11" id="KW-1185">Reference proteome</keyword>
<keyword evidence="2" id="KW-0813">Transport</keyword>
<keyword evidence="4 8" id="KW-0812">Transmembrane</keyword>
<dbReference type="RefSeq" id="WP_204961851.1">
    <property type="nucleotide sequence ID" value="NZ_JAFEUO010000011.1"/>
</dbReference>
<feature type="transmembrane region" description="Helical" evidence="8">
    <location>
        <begin position="354"/>
        <end position="372"/>
    </location>
</feature>
<protein>
    <submittedName>
        <fullName evidence="10">MFS transporter</fullName>
    </submittedName>
</protein>
<accession>A0ABS2JJG1</accession>
<feature type="transmembrane region" description="Helical" evidence="8">
    <location>
        <begin position="253"/>
        <end position="278"/>
    </location>
</feature>
<sequence length="437" mass="44900">MAPTNKARAPLAVVLSAHGISLTGNAMTYLAVPWFVLDTTGDPTLTGIAAAASFLPIILSMAFGGVLVDRIGHRTASVLADGVSAVMIGLIPLLHVLDALSFPLLLILVFLGALFDAPGNAAKHALIPTLADRAGIRIERAASALDVVERCARMVGAPLAGGLIALVGPVNVLIIDAATFVVSALLMLTARVVHQSTDTSRTSYVQGLRAGFTFLWRDPLLRSIALLLAFTNLLDVAYSAVIIPVYADRVLSGAASAGLLLGTAATAAVVGGITFGAVLHRMPRWPVFVIAFTLIGLPRCIAFALEPGMALLLLVVAATGFCAGMMNPILSVAQFTRIPEQLRARTLGAVSTGAYALVAVGPVIGGGLIAAAGLDRTLIILAIAYAVAASSVIFFPVWRGIGKPAGPENDPESTTPAPVHSDEAAGSGESRATTGDR</sequence>